<reference evidence="3 4" key="1">
    <citation type="submission" date="2020-05" db="EMBL/GenBank/DDBJ databases">
        <title>Nakamurella sp. DB0629 isolated from air conditioner.</title>
        <authorList>
            <person name="Kim D.H."/>
            <person name="Kim D.-U."/>
        </authorList>
    </citation>
    <scope>NUCLEOTIDE SEQUENCE [LARGE SCALE GENOMIC DNA]</scope>
    <source>
        <strain evidence="3 4">DB0629</strain>
    </source>
</reference>
<dbReference type="InterPro" id="IPR002937">
    <property type="entry name" value="Amino_oxidase"/>
</dbReference>
<dbReference type="PANTHER" id="PTHR42923:SF17">
    <property type="entry name" value="AMINE OXIDASE DOMAIN-CONTAINING PROTEIN"/>
    <property type="match status" value="1"/>
</dbReference>
<dbReference type="InterPro" id="IPR036188">
    <property type="entry name" value="FAD/NAD-bd_sf"/>
</dbReference>
<organism evidence="3 4">
    <name type="scientific">Nakamurella aerolata</name>
    <dbReference type="NCBI Taxonomy" id="1656892"/>
    <lineage>
        <taxon>Bacteria</taxon>
        <taxon>Bacillati</taxon>
        <taxon>Actinomycetota</taxon>
        <taxon>Actinomycetes</taxon>
        <taxon>Nakamurellales</taxon>
        <taxon>Nakamurellaceae</taxon>
        <taxon>Nakamurella</taxon>
    </lineage>
</organism>
<dbReference type="Gene3D" id="3.90.660.20">
    <property type="entry name" value="Protoporphyrinogen oxidase, mitochondrial, domain 2"/>
    <property type="match status" value="1"/>
</dbReference>
<evidence type="ECO:0000313" key="3">
    <source>
        <dbReference type="EMBL" id="NNG35644.1"/>
    </source>
</evidence>
<evidence type="ECO:0000259" key="2">
    <source>
        <dbReference type="Pfam" id="PF01593"/>
    </source>
</evidence>
<evidence type="ECO:0000313" key="4">
    <source>
        <dbReference type="Proteomes" id="UP000562984"/>
    </source>
</evidence>
<dbReference type="AlphaFoldDB" id="A0A849A3P0"/>
<dbReference type="InterPro" id="IPR050464">
    <property type="entry name" value="Zeta_carotene_desat/Oxidored"/>
</dbReference>
<evidence type="ECO:0000256" key="1">
    <source>
        <dbReference type="SAM" id="MobiDB-lite"/>
    </source>
</evidence>
<dbReference type="Proteomes" id="UP000562984">
    <property type="component" value="Unassembled WGS sequence"/>
</dbReference>
<keyword evidence="4" id="KW-1185">Reference proteome</keyword>
<protein>
    <submittedName>
        <fullName evidence="3">NAD(P)-binding protein</fullName>
    </submittedName>
</protein>
<dbReference type="GO" id="GO:0016491">
    <property type="term" value="F:oxidoreductase activity"/>
    <property type="evidence" value="ECO:0007669"/>
    <property type="project" value="InterPro"/>
</dbReference>
<dbReference type="RefSeq" id="WP_171199301.1">
    <property type="nucleotide sequence ID" value="NZ_JABEND010000003.1"/>
</dbReference>
<gene>
    <name evidence="3" type="ORF">HKD39_07935</name>
</gene>
<dbReference type="Gene3D" id="3.50.50.60">
    <property type="entry name" value="FAD/NAD(P)-binding domain"/>
    <property type="match status" value="1"/>
</dbReference>
<comment type="caution">
    <text evidence="3">The sequence shown here is derived from an EMBL/GenBank/DDBJ whole genome shotgun (WGS) entry which is preliminary data.</text>
</comment>
<dbReference type="Pfam" id="PF01593">
    <property type="entry name" value="Amino_oxidase"/>
    <property type="match status" value="1"/>
</dbReference>
<feature type="region of interest" description="Disordered" evidence="1">
    <location>
        <begin position="1"/>
        <end position="26"/>
    </location>
</feature>
<dbReference type="EMBL" id="JABEND010000003">
    <property type="protein sequence ID" value="NNG35644.1"/>
    <property type="molecule type" value="Genomic_DNA"/>
</dbReference>
<sequence>MTPPHQQAAASGPAAGTLVRPRPADPSRRRIAVVGAGVSGLTAAYVLRRQARVTLYEAAHRLGGHAHTHQLSEADGVPFGVDSGFIVHNDRTYPLLRKLFDELGVPTQPTEMSMSIWHQRTGLQYAGGKGFGGILAQPGRLVSPPFLRMLGHVVRFHRLAARHLAAVDPMSSDLSYADFLALHRFPRSFVELYAVPVVSCVWSCAAEAALEYPAAFLFRFLDHHGMLSIGDSPRWRTIPGGSASYVQRLAARLDDVRSGSKVTQIRRMPSGSGAGPGDAGTGAGGGGAGGGVEITDGNGQLERFDAVVIATHADEAISLLADPTPLEQRVLGAFSYSTNHTVLHTDASLLPGARRAKASWNFLIPRDAAPGAAPVVTYWMNKLQRLQASRQYLVTLNGRERVRDSSVLAEMEYRHPLYDNASHQARRRLPELASERTVFAGAYHGWGFHEDGCRSGVQAAERLGVPW</sequence>
<dbReference type="Gene3D" id="1.10.3110.10">
    <property type="entry name" value="protoporphyrinogen ix oxidase, domain 3"/>
    <property type="match status" value="1"/>
</dbReference>
<dbReference type="SUPFAM" id="SSF51905">
    <property type="entry name" value="FAD/NAD(P)-binding domain"/>
    <property type="match status" value="1"/>
</dbReference>
<feature type="region of interest" description="Disordered" evidence="1">
    <location>
        <begin position="265"/>
        <end position="295"/>
    </location>
</feature>
<feature type="compositionally biased region" description="Gly residues" evidence="1">
    <location>
        <begin position="272"/>
        <end position="292"/>
    </location>
</feature>
<proteinExistence type="predicted"/>
<name>A0A849A3P0_9ACTN</name>
<feature type="domain" description="Amine oxidase" evidence="2">
    <location>
        <begin position="38"/>
        <end position="463"/>
    </location>
</feature>
<dbReference type="PANTHER" id="PTHR42923">
    <property type="entry name" value="PROTOPORPHYRINOGEN OXIDASE"/>
    <property type="match status" value="1"/>
</dbReference>
<accession>A0A849A3P0</accession>